<reference evidence="2 3" key="1">
    <citation type="submission" date="2013-08" db="EMBL/GenBank/DDBJ databases">
        <title>Flavobacterium limnosediminis JC2902 genome sequencing.</title>
        <authorList>
            <person name="Lee K."/>
            <person name="Yi H."/>
            <person name="Park S."/>
            <person name="Chun J."/>
        </authorList>
    </citation>
    <scope>NUCLEOTIDE SEQUENCE [LARGE SCALE GENOMIC DNA]</scope>
    <source>
        <strain evidence="2 3">JC2902</strain>
    </source>
</reference>
<dbReference type="EMBL" id="AVGG01000005">
    <property type="protein sequence ID" value="ESU28667.1"/>
    <property type="molecule type" value="Genomic_DNA"/>
</dbReference>
<dbReference type="eggNOG" id="ENOG5033156">
    <property type="taxonomic scope" value="Bacteria"/>
</dbReference>
<sequence>MFKKIFLLNLLFFGVTACISTKSTIQNIDNSAIKPAVKDNAYILKEYADSKKYGYNEDYPINIGVIQDKSESVYIGYFFNGMTGPKGETLNYTKVDTCCPFPTKHNTIGGGLLSVYEVRWTGQTKPVRLYFNIYERGKIMCPIGFQIKNLPKKS</sequence>
<name>V6SR72_9FLAO</name>
<dbReference type="OrthoDB" id="5522619at2"/>
<proteinExistence type="predicted"/>
<feature type="chain" id="PRO_5004750866" evidence="1">
    <location>
        <begin position="20"/>
        <end position="154"/>
    </location>
</feature>
<protein>
    <submittedName>
        <fullName evidence="2">2-dehydro-3-deoxyphosphooctonate aldolase</fullName>
    </submittedName>
</protein>
<dbReference type="STRING" id="1341181.FLJC2902T_12580"/>
<dbReference type="Proteomes" id="UP000018004">
    <property type="component" value="Unassembled WGS sequence"/>
</dbReference>
<organism evidence="2 3">
    <name type="scientific">Flavobacterium limnosediminis JC2902</name>
    <dbReference type="NCBI Taxonomy" id="1341181"/>
    <lineage>
        <taxon>Bacteria</taxon>
        <taxon>Pseudomonadati</taxon>
        <taxon>Bacteroidota</taxon>
        <taxon>Flavobacteriia</taxon>
        <taxon>Flavobacteriales</taxon>
        <taxon>Flavobacteriaceae</taxon>
        <taxon>Flavobacterium</taxon>
    </lineage>
</organism>
<dbReference type="AlphaFoldDB" id="V6SR72"/>
<evidence type="ECO:0000313" key="3">
    <source>
        <dbReference type="Proteomes" id="UP000018004"/>
    </source>
</evidence>
<evidence type="ECO:0000256" key="1">
    <source>
        <dbReference type="SAM" id="SignalP"/>
    </source>
</evidence>
<evidence type="ECO:0000313" key="2">
    <source>
        <dbReference type="EMBL" id="ESU28667.1"/>
    </source>
</evidence>
<dbReference type="PATRIC" id="fig|1341181.4.peg.1242"/>
<keyword evidence="1" id="KW-0732">Signal</keyword>
<gene>
    <name evidence="2" type="ORF">FLJC2902T_12580</name>
</gene>
<feature type="signal peptide" evidence="1">
    <location>
        <begin position="1"/>
        <end position="19"/>
    </location>
</feature>
<accession>V6SR72</accession>
<dbReference type="RefSeq" id="WP_023578903.1">
    <property type="nucleotide sequence ID" value="NZ_AVGG01000005.1"/>
</dbReference>
<dbReference type="PROSITE" id="PS51257">
    <property type="entry name" value="PROKAR_LIPOPROTEIN"/>
    <property type="match status" value="1"/>
</dbReference>
<keyword evidence="3" id="KW-1185">Reference proteome</keyword>
<comment type="caution">
    <text evidence="2">The sequence shown here is derived from an EMBL/GenBank/DDBJ whole genome shotgun (WGS) entry which is preliminary data.</text>
</comment>